<dbReference type="AlphaFoldDB" id="A0A8T0SGM9"/>
<protein>
    <submittedName>
        <fullName evidence="1">Uncharacterized protein</fullName>
    </submittedName>
</protein>
<reference evidence="1" key="1">
    <citation type="submission" date="2020-05" db="EMBL/GenBank/DDBJ databases">
        <title>WGS assembly of Panicum virgatum.</title>
        <authorList>
            <person name="Lovell J.T."/>
            <person name="Jenkins J."/>
            <person name="Shu S."/>
            <person name="Juenger T.E."/>
            <person name="Schmutz J."/>
        </authorList>
    </citation>
    <scope>NUCLEOTIDE SEQUENCE</scope>
    <source>
        <strain evidence="1">AP13</strain>
    </source>
</reference>
<gene>
    <name evidence="1" type="ORF">PVAP13_5KG301507</name>
</gene>
<comment type="caution">
    <text evidence="1">The sequence shown here is derived from an EMBL/GenBank/DDBJ whole genome shotgun (WGS) entry which is preliminary data.</text>
</comment>
<evidence type="ECO:0000313" key="2">
    <source>
        <dbReference type="Proteomes" id="UP000823388"/>
    </source>
</evidence>
<organism evidence="1 2">
    <name type="scientific">Panicum virgatum</name>
    <name type="common">Blackwell switchgrass</name>
    <dbReference type="NCBI Taxonomy" id="38727"/>
    <lineage>
        <taxon>Eukaryota</taxon>
        <taxon>Viridiplantae</taxon>
        <taxon>Streptophyta</taxon>
        <taxon>Embryophyta</taxon>
        <taxon>Tracheophyta</taxon>
        <taxon>Spermatophyta</taxon>
        <taxon>Magnoliopsida</taxon>
        <taxon>Liliopsida</taxon>
        <taxon>Poales</taxon>
        <taxon>Poaceae</taxon>
        <taxon>PACMAD clade</taxon>
        <taxon>Panicoideae</taxon>
        <taxon>Panicodae</taxon>
        <taxon>Paniceae</taxon>
        <taxon>Panicinae</taxon>
        <taxon>Panicum</taxon>
        <taxon>Panicum sect. Hiantes</taxon>
    </lineage>
</organism>
<dbReference type="EMBL" id="CM029045">
    <property type="protein sequence ID" value="KAG2596534.1"/>
    <property type="molecule type" value="Genomic_DNA"/>
</dbReference>
<accession>A0A8T0SGM9</accession>
<keyword evidence="2" id="KW-1185">Reference proteome</keyword>
<evidence type="ECO:0000313" key="1">
    <source>
        <dbReference type="EMBL" id="KAG2596534.1"/>
    </source>
</evidence>
<dbReference type="Proteomes" id="UP000823388">
    <property type="component" value="Chromosome 5K"/>
</dbReference>
<sequence>MMKMQSPLIVPPLRQPNVNTIQARIFPNVNKCWSLLIVGRRRCSMAWRRRPRCSVATGRRCSMACRRPTMTRACPRWPPTRPAPQATCAVSSITALEVDEGRGWIAKRAGHGGKRRA</sequence>
<name>A0A8T0SGM9_PANVG</name>
<proteinExistence type="predicted"/>